<dbReference type="InterPro" id="IPR029034">
    <property type="entry name" value="Cystine-knot_cytokine"/>
</dbReference>
<dbReference type="Gene3D" id="2.10.90.10">
    <property type="entry name" value="Cystine-knot cytokines"/>
    <property type="match status" value="1"/>
</dbReference>
<keyword evidence="5" id="KW-1015">Disulfide bond</keyword>
<feature type="domain" description="TGF-beta family profile" evidence="9">
    <location>
        <begin position="291"/>
        <end position="418"/>
    </location>
</feature>
<sequence length="418" mass="47836">MAFLKLVCVLCLLVWSLKLVTCRSLQPLDANEKQEAINRLLQIFNINTPGRSDRHLNPPQYMLDLYNALADSGGASKSPNPYKVNIVRSFPDKDQRHNFHFYFNITDSVPATESVVEAEFHLYRMKPKEIVRRKSEDMRAHLLELRVYQVMPTSISNKDGDRLLDIRLISAYSVGWEVFYVKPAVIDWMNDPQTNLGLLITVKTISGNRPDEGIMRFARRHHKHANKQPILVLFNEEDKERKILLNTLPEVRGYGDHEFFGNSQVPSNPHTLDSRYGQSQHLESSTSSNVRVRRSTENEEQLLNVSSLATNQSLSCNRFEMYVDFEQIGWSDWILSPKGYRAFYCKGRCDFPFGQNEHPSNHATVQSIVNKLNLVDGVPEPSCVPNKLSAFLLLYRDDGGSVVLRRYANMVADSCGCH</sequence>
<dbReference type="PRINTS" id="PR00669">
    <property type="entry name" value="INHIBINA"/>
</dbReference>
<comment type="subcellular location">
    <subcellularLocation>
        <location evidence="1">Secreted</location>
    </subcellularLocation>
</comment>
<dbReference type="Pfam" id="PF00688">
    <property type="entry name" value="TGFb_propeptide"/>
    <property type="match status" value="1"/>
</dbReference>
<dbReference type="InterPro" id="IPR015615">
    <property type="entry name" value="TGF-beta-rel"/>
</dbReference>
<feature type="compositionally biased region" description="Polar residues" evidence="7">
    <location>
        <begin position="261"/>
        <end position="282"/>
    </location>
</feature>
<keyword evidence="8" id="KW-0732">Signal</keyword>
<evidence type="ECO:0000256" key="2">
    <source>
        <dbReference type="ARBA" id="ARBA00006656"/>
    </source>
</evidence>
<evidence type="ECO:0000256" key="6">
    <source>
        <dbReference type="RuleBase" id="RU000354"/>
    </source>
</evidence>
<evidence type="ECO:0000259" key="9">
    <source>
        <dbReference type="PROSITE" id="PS51362"/>
    </source>
</evidence>
<dbReference type="Gene3D" id="2.60.120.970">
    <property type="match status" value="1"/>
</dbReference>
<keyword evidence="4 6" id="KW-0339">Growth factor</keyword>
<dbReference type="Pfam" id="PF00019">
    <property type="entry name" value="TGF_beta"/>
    <property type="match status" value="1"/>
</dbReference>
<feature type="region of interest" description="Disordered" evidence="7">
    <location>
        <begin position="259"/>
        <end position="288"/>
    </location>
</feature>
<evidence type="ECO:0000256" key="5">
    <source>
        <dbReference type="ARBA" id="ARBA00023157"/>
    </source>
</evidence>
<keyword evidence="3" id="KW-0964">Secreted</keyword>
<comment type="similarity">
    <text evidence="2 6">Belongs to the TGF-beta family.</text>
</comment>
<dbReference type="Proteomes" id="UP000694941">
    <property type="component" value="Unplaced"/>
</dbReference>
<keyword evidence="10" id="KW-1185">Reference proteome</keyword>
<gene>
    <name evidence="11" type="primary">LOC111088017</name>
</gene>
<evidence type="ECO:0000256" key="3">
    <source>
        <dbReference type="ARBA" id="ARBA00022525"/>
    </source>
</evidence>
<name>A0ABM1T990_LIMPO</name>
<evidence type="ECO:0000313" key="11">
    <source>
        <dbReference type="RefSeq" id="XP_022252446.1"/>
    </source>
</evidence>
<dbReference type="PROSITE" id="PS51362">
    <property type="entry name" value="TGF_BETA_2"/>
    <property type="match status" value="1"/>
</dbReference>
<evidence type="ECO:0000256" key="8">
    <source>
        <dbReference type="SAM" id="SignalP"/>
    </source>
</evidence>
<evidence type="ECO:0000313" key="10">
    <source>
        <dbReference type="Proteomes" id="UP000694941"/>
    </source>
</evidence>
<accession>A0ABM1T990</accession>
<dbReference type="PANTHER" id="PTHR11848:SF308">
    <property type="entry name" value="BMP-LIKE PROTEIN UNC-129"/>
    <property type="match status" value="1"/>
</dbReference>
<feature type="chain" id="PRO_5047118470" evidence="8">
    <location>
        <begin position="23"/>
        <end position="418"/>
    </location>
</feature>
<dbReference type="PANTHER" id="PTHR11848">
    <property type="entry name" value="TGF-BETA FAMILY"/>
    <property type="match status" value="1"/>
</dbReference>
<dbReference type="InterPro" id="IPR001839">
    <property type="entry name" value="TGF-b_C"/>
</dbReference>
<dbReference type="SUPFAM" id="SSF57501">
    <property type="entry name" value="Cystine-knot cytokines"/>
    <property type="match status" value="1"/>
</dbReference>
<reference evidence="11" key="1">
    <citation type="submission" date="2025-08" db="UniProtKB">
        <authorList>
            <consortium name="RefSeq"/>
        </authorList>
    </citation>
    <scope>IDENTIFICATION</scope>
    <source>
        <tissue evidence="11">Muscle</tissue>
    </source>
</reference>
<organism evidence="10 11">
    <name type="scientific">Limulus polyphemus</name>
    <name type="common">Atlantic horseshoe crab</name>
    <dbReference type="NCBI Taxonomy" id="6850"/>
    <lineage>
        <taxon>Eukaryota</taxon>
        <taxon>Metazoa</taxon>
        <taxon>Ecdysozoa</taxon>
        <taxon>Arthropoda</taxon>
        <taxon>Chelicerata</taxon>
        <taxon>Merostomata</taxon>
        <taxon>Xiphosura</taxon>
        <taxon>Limulidae</taxon>
        <taxon>Limulus</taxon>
    </lineage>
</organism>
<dbReference type="PROSITE" id="PS00250">
    <property type="entry name" value="TGF_BETA_1"/>
    <property type="match status" value="1"/>
</dbReference>
<evidence type="ECO:0000256" key="4">
    <source>
        <dbReference type="ARBA" id="ARBA00023030"/>
    </source>
</evidence>
<dbReference type="GeneID" id="111088017"/>
<dbReference type="RefSeq" id="XP_022252446.1">
    <property type="nucleotide sequence ID" value="XM_022396738.1"/>
</dbReference>
<dbReference type="CDD" id="cd13765">
    <property type="entry name" value="TGF_beta_ADMP"/>
    <property type="match status" value="1"/>
</dbReference>
<feature type="signal peptide" evidence="8">
    <location>
        <begin position="1"/>
        <end position="22"/>
    </location>
</feature>
<dbReference type="InterPro" id="IPR001111">
    <property type="entry name" value="TGF-b_propeptide"/>
</dbReference>
<evidence type="ECO:0000256" key="1">
    <source>
        <dbReference type="ARBA" id="ARBA00004613"/>
    </source>
</evidence>
<protein>
    <submittedName>
        <fullName evidence="11">Bone morphogenetic protein 2-like</fullName>
    </submittedName>
</protein>
<evidence type="ECO:0000256" key="7">
    <source>
        <dbReference type="SAM" id="MobiDB-lite"/>
    </source>
</evidence>
<dbReference type="SMART" id="SM00204">
    <property type="entry name" value="TGFB"/>
    <property type="match status" value="1"/>
</dbReference>
<proteinExistence type="inferred from homology"/>
<dbReference type="InterPro" id="IPR017948">
    <property type="entry name" value="TGFb_CS"/>
</dbReference>